<comment type="caution">
    <text evidence="3">The sequence shown here is derived from an EMBL/GenBank/DDBJ whole genome shotgun (WGS) entry which is preliminary data.</text>
</comment>
<dbReference type="InterPro" id="IPR058525">
    <property type="entry name" value="DUF8212"/>
</dbReference>
<protein>
    <recommendedName>
        <fullName evidence="5">Heterokaryon incompatibility domain-containing protein</fullName>
    </recommendedName>
</protein>
<gene>
    <name evidence="3" type="ORF">E8E13_003046</name>
</gene>
<dbReference type="OrthoDB" id="20872at2759"/>
<feature type="domain" description="DUF8212" evidence="2">
    <location>
        <begin position="222"/>
        <end position="293"/>
    </location>
</feature>
<dbReference type="PANTHER" id="PTHR10622">
    <property type="entry name" value="HET DOMAIN-CONTAINING PROTEIN"/>
    <property type="match status" value="1"/>
</dbReference>
<dbReference type="Pfam" id="PF06985">
    <property type="entry name" value="HET"/>
    <property type="match status" value="1"/>
</dbReference>
<evidence type="ECO:0000259" key="1">
    <source>
        <dbReference type="Pfam" id="PF06985"/>
    </source>
</evidence>
<dbReference type="EMBL" id="SWKU01000007">
    <property type="protein sequence ID" value="KAF3004797.1"/>
    <property type="molecule type" value="Genomic_DNA"/>
</dbReference>
<dbReference type="Pfam" id="PF26640">
    <property type="entry name" value="DUF8212"/>
    <property type="match status" value="1"/>
</dbReference>
<reference evidence="3" key="1">
    <citation type="submission" date="2019-04" db="EMBL/GenBank/DDBJ databases">
        <title>Sequencing of skin fungus with MAO and IRED activity.</title>
        <authorList>
            <person name="Marsaioli A.J."/>
            <person name="Bonatto J.M.C."/>
            <person name="Reis Junior O."/>
        </authorList>
    </citation>
    <scope>NUCLEOTIDE SEQUENCE</scope>
    <source>
        <strain evidence="3">30M1</strain>
    </source>
</reference>
<organism evidence="3 4">
    <name type="scientific">Curvularia kusanoi</name>
    <name type="common">Cochliobolus kusanoi</name>
    <dbReference type="NCBI Taxonomy" id="90978"/>
    <lineage>
        <taxon>Eukaryota</taxon>
        <taxon>Fungi</taxon>
        <taxon>Dikarya</taxon>
        <taxon>Ascomycota</taxon>
        <taxon>Pezizomycotina</taxon>
        <taxon>Dothideomycetes</taxon>
        <taxon>Pleosporomycetidae</taxon>
        <taxon>Pleosporales</taxon>
        <taxon>Pleosporineae</taxon>
        <taxon>Pleosporaceae</taxon>
        <taxon>Curvularia</taxon>
    </lineage>
</organism>
<dbReference type="InterPro" id="IPR010730">
    <property type="entry name" value="HET"/>
</dbReference>
<evidence type="ECO:0000259" key="2">
    <source>
        <dbReference type="Pfam" id="PF26640"/>
    </source>
</evidence>
<dbReference type="AlphaFoldDB" id="A0A9P4W835"/>
<name>A0A9P4W835_CURKU</name>
<evidence type="ECO:0008006" key="5">
    <source>
        <dbReference type="Google" id="ProtNLM"/>
    </source>
</evidence>
<accession>A0A9P4W835</accession>
<dbReference type="Proteomes" id="UP000801428">
    <property type="component" value="Unassembled WGS sequence"/>
</dbReference>
<sequence>MRLLNVNSFEVEQFFDGKIRKYAILSHTWESEEPNHAEMVARRAQDMRGYGKIKLAAAEAKRNGLNYLWVDTICIDKTNSAELSEAINSMYKWYEASQICYVYLADVHSSDDLIALQDSRWFTRGWTLQELLAPLTVEFFTSSWASMGKRSDPALEHPILAGCNIKSSRRDVLTGFKRKAWSVAERMSWASRRETTRGEDMAYCLLGIFDVHMPLLYGEGERAFIRLQEEIMRVSDDRSIFAWADPEIVPGTLSGLLARNPAAFAIASTWRHKDRWSSETDQYAFRGDPHRMTSEGIYLQMPLYQSTDFWRYGEYHGMLGGDRTTPGPAIVLERLANNDYARLNADRFATTSSSRKQEPYLHDNQQDQDGVNNIPHSDWLGASIYGAYAYPQRIIVKQRPPILRKGLATELAVFLLPESRASRDTDFGLELISVDPLGCWQRDQNTVDFTDKNQVIRVNFEARHQYHDAVRFSVELSNDGTSHICKPNKISAFIDSPSMFERNGDLPEMKIL</sequence>
<dbReference type="PANTHER" id="PTHR10622:SF10">
    <property type="entry name" value="HET DOMAIN-CONTAINING PROTEIN"/>
    <property type="match status" value="1"/>
</dbReference>
<evidence type="ECO:0000313" key="3">
    <source>
        <dbReference type="EMBL" id="KAF3004797.1"/>
    </source>
</evidence>
<evidence type="ECO:0000313" key="4">
    <source>
        <dbReference type="Proteomes" id="UP000801428"/>
    </source>
</evidence>
<keyword evidence="4" id="KW-1185">Reference proteome</keyword>
<feature type="domain" description="Heterokaryon incompatibility" evidence="1">
    <location>
        <begin position="22"/>
        <end position="111"/>
    </location>
</feature>
<proteinExistence type="predicted"/>